<keyword evidence="2" id="KW-0812">Transmembrane</keyword>
<evidence type="ECO:0008006" key="8">
    <source>
        <dbReference type="Google" id="ProtNLM"/>
    </source>
</evidence>
<dbReference type="GO" id="GO:0007009">
    <property type="term" value="P:plasma membrane organization"/>
    <property type="evidence" value="ECO:0007669"/>
    <property type="project" value="TreeGrafter"/>
</dbReference>
<dbReference type="PANTHER" id="PTHR12546">
    <property type="entry name" value="FER-1-LIKE"/>
    <property type="match status" value="1"/>
</dbReference>
<gene>
    <name evidence="6" type="ORF">PGLA1383_LOCUS52428</name>
</gene>
<dbReference type="Proteomes" id="UP000654075">
    <property type="component" value="Unassembled WGS sequence"/>
</dbReference>
<reference evidence="6" key="1">
    <citation type="submission" date="2021-02" db="EMBL/GenBank/DDBJ databases">
        <authorList>
            <person name="Dougan E. K."/>
            <person name="Rhodes N."/>
            <person name="Thang M."/>
            <person name="Chan C."/>
        </authorList>
    </citation>
    <scope>NUCLEOTIDE SEQUENCE</scope>
</reference>
<dbReference type="AlphaFoldDB" id="A0A813HGH6"/>
<dbReference type="OrthoDB" id="270970at2759"/>
<organism evidence="6 7">
    <name type="scientific">Polarella glacialis</name>
    <name type="common">Dinoflagellate</name>
    <dbReference type="NCBI Taxonomy" id="89957"/>
    <lineage>
        <taxon>Eukaryota</taxon>
        <taxon>Sar</taxon>
        <taxon>Alveolata</taxon>
        <taxon>Dinophyceae</taxon>
        <taxon>Suessiales</taxon>
        <taxon>Suessiaceae</taxon>
        <taxon>Polarella</taxon>
    </lineage>
</organism>
<dbReference type="InterPro" id="IPR037721">
    <property type="entry name" value="Ferlin"/>
</dbReference>
<accession>A0A813HGH6</accession>
<evidence type="ECO:0000313" key="7">
    <source>
        <dbReference type="Proteomes" id="UP000654075"/>
    </source>
</evidence>
<evidence type="ECO:0000256" key="3">
    <source>
        <dbReference type="ARBA" id="ARBA00022737"/>
    </source>
</evidence>
<dbReference type="PANTHER" id="PTHR12546:SF33">
    <property type="entry name" value="SPERM VESICLE FUSION PROTEIN FER-1"/>
    <property type="match status" value="1"/>
</dbReference>
<keyword evidence="5" id="KW-0472">Membrane</keyword>
<keyword evidence="7" id="KW-1185">Reference proteome</keyword>
<dbReference type="GO" id="GO:0016020">
    <property type="term" value="C:membrane"/>
    <property type="evidence" value="ECO:0007669"/>
    <property type="project" value="UniProtKB-SubCell"/>
</dbReference>
<evidence type="ECO:0000313" key="6">
    <source>
        <dbReference type="EMBL" id="CAE8637026.1"/>
    </source>
</evidence>
<name>A0A813HGH6_POLGL</name>
<protein>
    <recommendedName>
        <fullName evidence="8">C2 domain-containing protein</fullName>
    </recommendedName>
</protein>
<evidence type="ECO:0000256" key="1">
    <source>
        <dbReference type="ARBA" id="ARBA00004370"/>
    </source>
</evidence>
<evidence type="ECO:0000256" key="2">
    <source>
        <dbReference type="ARBA" id="ARBA00022692"/>
    </source>
</evidence>
<dbReference type="EMBL" id="CAJNNV010031595">
    <property type="protein sequence ID" value="CAE8637026.1"/>
    <property type="molecule type" value="Genomic_DNA"/>
</dbReference>
<keyword evidence="3" id="KW-0677">Repeat</keyword>
<evidence type="ECO:0000256" key="4">
    <source>
        <dbReference type="ARBA" id="ARBA00022989"/>
    </source>
</evidence>
<sequence>MFRCVIALHVAHVRKYQDQERWSHEFHLVDTDGGTYGSVVTGEVLIGFELLHSKFRAELPAMKMWPAYPDEYSPKEHFAKLRKATLHFSLYGLRDLVPTSAGAGDPIVCVKVKKWWQTERDEPKYYQVFFNYKELVEGSDGDNKDDNLHKWRSDALGQVGCRNYEFFQVRRLQIMLPDKAILQPFVTVRVYEKPTEVFGYKMFGDEGALVGESRQPLNKLYPCCWYDGVDLNLNYEYQERKIRAGVTRALLDCEARKSFVEETQEERDRVMEQTRETRRKEQIEVMKSLISMEEEKAEKIDSLALPMELRAYKRIHNEAGYQPQQRERLQLREEHRLNMELMQNFPTRYGEKLSNSAEGTGGPRVSSKLENSRKNVFVPDFWFQNAPLLRNSDIVRLDDDLMDWNFQFGKVHGFVKCAFKLTDDWDPRDTLEEKKTIAEQSVGAGIEALADASGVPALEAAAVEALAVIAVDLAAKTAADELVAKAKAKAKSKSKSKVVEEVAPTALAVVAAKNETEEDCANKGASERCAYLMRQSYLFDEELDTYAFDVTKLTQKFKNKEKVPSRIRVRIYFVKAICIFGKQVEGLFAKAFVDPYLAYKLGTNILVSMRNMAQFNTNVPTFYRVEERDIAMPSEARLQVDLFDYQDAFGETILGEKLIGSSVIDLEATDGIPKTGDTARTLVGLL</sequence>
<evidence type="ECO:0000256" key="5">
    <source>
        <dbReference type="ARBA" id="ARBA00023136"/>
    </source>
</evidence>
<proteinExistence type="predicted"/>
<keyword evidence="4" id="KW-1133">Transmembrane helix</keyword>
<comment type="subcellular location">
    <subcellularLocation>
        <location evidence="1">Membrane</location>
    </subcellularLocation>
</comment>
<comment type="caution">
    <text evidence="6">The sequence shown here is derived from an EMBL/GenBank/DDBJ whole genome shotgun (WGS) entry which is preliminary data.</text>
</comment>